<dbReference type="AlphaFoldDB" id="A0A926GB49"/>
<organism evidence="2 3">
    <name type="scientific">Paracoccus amoyensis</name>
    <dbReference type="NCBI Taxonomy" id="2760093"/>
    <lineage>
        <taxon>Bacteria</taxon>
        <taxon>Pseudomonadati</taxon>
        <taxon>Pseudomonadota</taxon>
        <taxon>Alphaproteobacteria</taxon>
        <taxon>Rhodobacterales</taxon>
        <taxon>Paracoccaceae</taxon>
        <taxon>Paracoccus</taxon>
    </lineage>
</organism>
<evidence type="ECO:0000313" key="3">
    <source>
        <dbReference type="Proteomes" id="UP000608594"/>
    </source>
</evidence>
<comment type="caution">
    <text evidence="2">The sequence shown here is derived from an EMBL/GenBank/DDBJ whole genome shotgun (WGS) entry which is preliminary data.</text>
</comment>
<reference evidence="2" key="1">
    <citation type="submission" date="2020-08" db="EMBL/GenBank/DDBJ databases">
        <title>Paracoccus amoyensis sp. nov., isolated from the surface seawater at coast of Xiamen, Fujian.</title>
        <authorList>
            <person name="Lyu L."/>
        </authorList>
    </citation>
    <scope>NUCLEOTIDE SEQUENCE</scope>
    <source>
        <strain evidence="2">11-3</strain>
    </source>
</reference>
<keyword evidence="3" id="KW-1185">Reference proteome</keyword>
<gene>
    <name evidence="2" type="ORF">H4P12_03545</name>
</gene>
<name>A0A926GB49_9RHOB</name>
<evidence type="ECO:0000313" key="2">
    <source>
        <dbReference type="EMBL" id="MBC9245805.1"/>
    </source>
</evidence>
<proteinExistence type="predicted"/>
<dbReference type="Proteomes" id="UP000608594">
    <property type="component" value="Unassembled WGS sequence"/>
</dbReference>
<dbReference type="EMBL" id="JACOQL010000001">
    <property type="protein sequence ID" value="MBC9245805.1"/>
    <property type="molecule type" value="Genomic_DNA"/>
</dbReference>
<evidence type="ECO:0000256" key="1">
    <source>
        <dbReference type="SAM" id="Phobius"/>
    </source>
</evidence>
<keyword evidence="1" id="KW-0472">Membrane</keyword>
<keyword evidence="1" id="KW-0812">Transmembrane</keyword>
<keyword evidence="1" id="KW-1133">Transmembrane helix</keyword>
<accession>A0A926GB49</accession>
<feature type="transmembrane region" description="Helical" evidence="1">
    <location>
        <begin position="24"/>
        <end position="48"/>
    </location>
</feature>
<protein>
    <submittedName>
        <fullName evidence="2">Uncharacterized protein</fullName>
    </submittedName>
</protein>
<feature type="transmembrane region" description="Helical" evidence="1">
    <location>
        <begin position="54"/>
        <end position="78"/>
    </location>
</feature>
<sequence>MKDNHTPHREPRKRCLERQDKQNTLTVGAVAGVLGGFILSMAVGAFQIGEIKEVPAWLQGISGMVATLISVYAVYLVAQTLKATRETLDATRKMAEDQNIIGNAQTRPWVIIDRFTEEITRDEFIAVHLKFTCYGPTPAKYLDIQSELTGRRPKSSDDSEIVYQHSYDSAFKIYLAPNGSISVTISIPISDLDENLNNTLAIMWGYGQYNQDLYESDLALFSVKKSVFKWNVTADG</sequence>
<dbReference type="RefSeq" id="WP_187792199.1">
    <property type="nucleotide sequence ID" value="NZ_JACOQL010000001.1"/>
</dbReference>